<dbReference type="EMBL" id="CP036150">
    <property type="protein sequence ID" value="QEN07773.1"/>
    <property type="molecule type" value="Genomic_DNA"/>
</dbReference>
<comment type="subcellular location">
    <subcellularLocation>
        <location evidence="3 11">Cytoplasm</location>
    </subcellularLocation>
</comment>
<name>A0A5C1QI09_9SPIO</name>
<dbReference type="InterPro" id="IPR005764">
    <property type="entry name" value="Ade_phspho_trans"/>
</dbReference>
<evidence type="ECO:0000313" key="14">
    <source>
        <dbReference type="Proteomes" id="UP000324209"/>
    </source>
</evidence>
<dbReference type="Proteomes" id="UP000324209">
    <property type="component" value="Chromosome"/>
</dbReference>
<feature type="domain" description="Phosphoribosyltransferase" evidence="12">
    <location>
        <begin position="28"/>
        <end position="143"/>
    </location>
</feature>
<evidence type="ECO:0000256" key="7">
    <source>
        <dbReference type="ARBA" id="ARBA00022490"/>
    </source>
</evidence>
<evidence type="ECO:0000259" key="12">
    <source>
        <dbReference type="Pfam" id="PF00156"/>
    </source>
</evidence>
<dbReference type="NCBIfam" id="NF002636">
    <property type="entry name" value="PRK02304.1-5"/>
    <property type="match status" value="1"/>
</dbReference>
<dbReference type="GO" id="GO:0016208">
    <property type="term" value="F:AMP binding"/>
    <property type="evidence" value="ECO:0007669"/>
    <property type="project" value="TreeGrafter"/>
</dbReference>
<evidence type="ECO:0000256" key="10">
    <source>
        <dbReference type="ARBA" id="ARBA00022726"/>
    </source>
</evidence>
<dbReference type="NCBIfam" id="NF002634">
    <property type="entry name" value="PRK02304.1-3"/>
    <property type="match status" value="1"/>
</dbReference>
<dbReference type="GO" id="GO:0002055">
    <property type="term" value="F:adenine binding"/>
    <property type="evidence" value="ECO:0007669"/>
    <property type="project" value="TreeGrafter"/>
</dbReference>
<dbReference type="GO" id="GO:0006168">
    <property type="term" value="P:adenine salvage"/>
    <property type="evidence" value="ECO:0007669"/>
    <property type="project" value="InterPro"/>
</dbReference>
<dbReference type="OrthoDB" id="9803963at2"/>
<dbReference type="GO" id="GO:0005737">
    <property type="term" value="C:cytoplasm"/>
    <property type="evidence" value="ECO:0007669"/>
    <property type="project" value="UniProtKB-SubCell"/>
</dbReference>
<reference evidence="13 14" key="1">
    <citation type="submission" date="2019-02" db="EMBL/GenBank/DDBJ databases">
        <title>Complete Genome Sequence and Methylome Analysis of free living Spirochaetas.</title>
        <authorList>
            <person name="Fomenkov A."/>
            <person name="Dubinina G."/>
            <person name="Leshcheva N."/>
            <person name="Mikheeva N."/>
            <person name="Grabovich M."/>
            <person name="Vincze T."/>
            <person name="Roberts R.J."/>
        </authorList>
    </citation>
    <scope>NUCLEOTIDE SEQUENCE [LARGE SCALE GENOMIC DNA]</scope>
    <source>
        <strain evidence="13 14">K2</strain>
    </source>
</reference>
<evidence type="ECO:0000256" key="4">
    <source>
        <dbReference type="ARBA" id="ARBA00004659"/>
    </source>
</evidence>
<dbReference type="CDD" id="cd06223">
    <property type="entry name" value="PRTases_typeI"/>
    <property type="match status" value="1"/>
</dbReference>
<sequence>MSSNFNLDDSIRKIEDFPHKGILYYDITSILTNPEAFSWCIDQMVEYYKDKKIDAVAAVESRGFIFSAPFAKAMQIPLILVRKAGKLPGVTLKKSYQLEYGKAEVEIHQSDVPQGKNVLLVDDLLATGGTMGAAVELLTMGGANVKHIFGIIGLPFLKYADKLPGIEIKTLIEYESENVGS</sequence>
<dbReference type="RefSeq" id="WP_149485853.1">
    <property type="nucleotide sequence ID" value="NZ_CP036150.1"/>
</dbReference>
<dbReference type="InterPro" id="IPR000836">
    <property type="entry name" value="PRTase_dom"/>
</dbReference>
<protein>
    <recommendedName>
        <fullName evidence="6 11">Adenine phosphoribosyltransferase</fullName>
        <shortName evidence="11">APRT</shortName>
        <ecNumber evidence="6 11">2.4.2.7</ecNumber>
    </recommendedName>
</protein>
<organism evidence="13 14">
    <name type="scientific">Oceanispirochaeta crateris</name>
    <dbReference type="NCBI Taxonomy" id="2518645"/>
    <lineage>
        <taxon>Bacteria</taxon>
        <taxon>Pseudomonadati</taxon>
        <taxon>Spirochaetota</taxon>
        <taxon>Spirochaetia</taxon>
        <taxon>Spirochaetales</taxon>
        <taxon>Spirochaetaceae</taxon>
        <taxon>Oceanispirochaeta</taxon>
    </lineage>
</organism>
<comment type="function">
    <text evidence="2 11">Catalyzes a salvage reaction resulting in the formation of AMP, that is energically less costly than de novo synthesis.</text>
</comment>
<dbReference type="NCBIfam" id="TIGR01090">
    <property type="entry name" value="apt"/>
    <property type="match status" value="1"/>
</dbReference>
<evidence type="ECO:0000313" key="13">
    <source>
        <dbReference type="EMBL" id="QEN07773.1"/>
    </source>
</evidence>
<dbReference type="Pfam" id="PF00156">
    <property type="entry name" value="Pribosyltran"/>
    <property type="match status" value="1"/>
</dbReference>
<evidence type="ECO:0000256" key="9">
    <source>
        <dbReference type="ARBA" id="ARBA00022679"/>
    </source>
</evidence>
<dbReference type="GO" id="GO:0003999">
    <property type="term" value="F:adenine phosphoribosyltransferase activity"/>
    <property type="evidence" value="ECO:0007669"/>
    <property type="project" value="UniProtKB-UniRule"/>
</dbReference>
<comment type="subunit">
    <text evidence="11">Homodimer.</text>
</comment>
<dbReference type="FunFam" id="3.40.50.2020:FF:000021">
    <property type="entry name" value="Adenine phosphoribosyltransferase"/>
    <property type="match status" value="1"/>
</dbReference>
<evidence type="ECO:0000256" key="8">
    <source>
        <dbReference type="ARBA" id="ARBA00022676"/>
    </source>
</evidence>
<dbReference type="InterPro" id="IPR050054">
    <property type="entry name" value="UPRTase/APRTase"/>
</dbReference>
<comment type="similarity">
    <text evidence="5 11">Belongs to the purine/pyrimidine phosphoribosyltransferase family.</text>
</comment>
<keyword evidence="9 11" id="KW-0808">Transferase</keyword>
<evidence type="ECO:0000256" key="1">
    <source>
        <dbReference type="ARBA" id="ARBA00000868"/>
    </source>
</evidence>
<dbReference type="GO" id="GO:0006166">
    <property type="term" value="P:purine ribonucleoside salvage"/>
    <property type="evidence" value="ECO:0007669"/>
    <property type="project" value="UniProtKB-UniRule"/>
</dbReference>
<keyword evidence="8 11" id="KW-0328">Glycosyltransferase</keyword>
<evidence type="ECO:0000256" key="5">
    <source>
        <dbReference type="ARBA" id="ARBA00008391"/>
    </source>
</evidence>
<dbReference type="GO" id="GO:0044209">
    <property type="term" value="P:AMP salvage"/>
    <property type="evidence" value="ECO:0007669"/>
    <property type="project" value="UniProtKB-UniRule"/>
</dbReference>
<comment type="pathway">
    <text evidence="4 11">Purine metabolism; AMP biosynthesis via salvage pathway; AMP from adenine: step 1/1.</text>
</comment>
<evidence type="ECO:0000256" key="11">
    <source>
        <dbReference type="HAMAP-Rule" id="MF_00004"/>
    </source>
</evidence>
<accession>A0A5C1QI09</accession>
<gene>
    <name evidence="11" type="primary">apt</name>
    <name evidence="13" type="ORF">EXM22_07145</name>
</gene>
<evidence type="ECO:0000256" key="3">
    <source>
        <dbReference type="ARBA" id="ARBA00004496"/>
    </source>
</evidence>
<dbReference type="PANTHER" id="PTHR32315">
    <property type="entry name" value="ADENINE PHOSPHORIBOSYLTRANSFERASE"/>
    <property type="match status" value="1"/>
</dbReference>
<dbReference type="Gene3D" id="3.40.50.2020">
    <property type="match status" value="1"/>
</dbReference>
<evidence type="ECO:0000256" key="6">
    <source>
        <dbReference type="ARBA" id="ARBA00011893"/>
    </source>
</evidence>
<dbReference type="HAMAP" id="MF_00004">
    <property type="entry name" value="Aden_phosphoribosyltr"/>
    <property type="match status" value="1"/>
</dbReference>
<comment type="catalytic activity">
    <reaction evidence="1 11">
        <text>AMP + diphosphate = 5-phospho-alpha-D-ribose 1-diphosphate + adenine</text>
        <dbReference type="Rhea" id="RHEA:16609"/>
        <dbReference type="ChEBI" id="CHEBI:16708"/>
        <dbReference type="ChEBI" id="CHEBI:33019"/>
        <dbReference type="ChEBI" id="CHEBI:58017"/>
        <dbReference type="ChEBI" id="CHEBI:456215"/>
        <dbReference type="EC" id="2.4.2.7"/>
    </reaction>
</comment>
<dbReference type="SUPFAM" id="SSF53271">
    <property type="entry name" value="PRTase-like"/>
    <property type="match status" value="1"/>
</dbReference>
<dbReference type="UniPathway" id="UPA00588">
    <property type="reaction ID" value="UER00646"/>
</dbReference>
<keyword evidence="7 11" id="KW-0963">Cytoplasm</keyword>
<dbReference type="KEGG" id="ock:EXM22_07145"/>
<proteinExistence type="inferred from homology"/>
<dbReference type="AlphaFoldDB" id="A0A5C1QI09"/>
<keyword evidence="10 11" id="KW-0660">Purine salvage</keyword>
<keyword evidence="14" id="KW-1185">Reference proteome</keyword>
<evidence type="ECO:0000256" key="2">
    <source>
        <dbReference type="ARBA" id="ARBA00003968"/>
    </source>
</evidence>
<dbReference type="InterPro" id="IPR029057">
    <property type="entry name" value="PRTase-like"/>
</dbReference>
<dbReference type="PANTHER" id="PTHR32315:SF3">
    <property type="entry name" value="ADENINE PHOSPHORIBOSYLTRANSFERASE"/>
    <property type="match status" value="1"/>
</dbReference>
<dbReference type="EC" id="2.4.2.7" evidence="6 11"/>